<dbReference type="AlphaFoldDB" id="A0A0C2D3H8"/>
<dbReference type="Proteomes" id="UP000054047">
    <property type="component" value="Unassembled WGS sequence"/>
</dbReference>
<dbReference type="InterPro" id="IPR036053">
    <property type="entry name" value="PABP-dom"/>
</dbReference>
<proteinExistence type="predicted"/>
<accession>A0A0C2D3H8</accession>
<sequence length="132" mass="14235">MWILEGLLDLERPKIAEAPVWAADSKRTLWTYGRARTTSGGFSTAAIVRAAKSNFYHVLAELNNCVIKGNNHGSVFPAPIASVIVVGGQAPSISHMLALTAPQDQKQLLGERSYARLTDCTSVAKTPARSQE</sequence>
<dbReference type="EMBL" id="KN728308">
    <property type="protein sequence ID" value="KIH63998.1"/>
    <property type="molecule type" value="Genomic_DNA"/>
</dbReference>
<evidence type="ECO:0000313" key="1">
    <source>
        <dbReference type="EMBL" id="KIH63998.1"/>
    </source>
</evidence>
<keyword evidence="2" id="KW-1185">Reference proteome</keyword>
<organism evidence="1 2">
    <name type="scientific">Ancylostoma duodenale</name>
    <dbReference type="NCBI Taxonomy" id="51022"/>
    <lineage>
        <taxon>Eukaryota</taxon>
        <taxon>Metazoa</taxon>
        <taxon>Ecdysozoa</taxon>
        <taxon>Nematoda</taxon>
        <taxon>Chromadorea</taxon>
        <taxon>Rhabditida</taxon>
        <taxon>Rhabditina</taxon>
        <taxon>Rhabditomorpha</taxon>
        <taxon>Strongyloidea</taxon>
        <taxon>Ancylostomatidae</taxon>
        <taxon>Ancylostomatinae</taxon>
        <taxon>Ancylostoma</taxon>
    </lineage>
</organism>
<dbReference type="GO" id="GO:0003723">
    <property type="term" value="F:RNA binding"/>
    <property type="evidence" value="ECO:0007669"/>
    <property type="project" value="InterPro"/>
</dbReference>
<name>A0A0C2D3H8_9BILA</name>
<evidence type="ECO:0000313" key="2">
    <source>
        <dbReference type="Proteomes" id="UP000054047"/>
    </source>
</evidence>
<protein>
    <submittedName>
        <fullName evidence="1">Uncharacterized protein</fullName>
    </submittedName>
</protein>
<reference evidence="1 2" key="1">
    <citation type="submission" date="2013-12" db="EMBL/GenBank/DDBJ databases">
        <title>Draft genome of the parsitic nematode Ancylostoma duodenale.</title>
        <authorList>
            <person name="Mitreva M."/>
        </authorList>
    </citation>
    <scope>NUCLEOTIDE SEQUENCE [LARGE SCALE GENOMIC DNA]</scope>
    <source>
        <strain evidence="1 2">Zhejiang</strain>
    </source>
</reference>
<gene>
    <name evidence="1" type="ORF">ANCDUO_05695</name>
</gene>
<dbReference type="SUPFAM" id="SSF63570">
    <property type="entry name" value="PABC (PABP) domain"/>
    <property type="match status" value="1"/>
</dbReference>